<evidence type="ECO:0008006" key="4">
    <source>
        <dbReference type="Google" id="ProtNLM"/>
    </source>
</evidence>
<reference evidence="3" key="1">
    <citation type="journal article" date="2019" name="Int. J. Syst. Evol. Microbiol.">
        <title>The Global Catalogue of Microorganisms (GCM) 10K type strain sequencing project: providing services to taxonomists for standard genome sequencing and annotation.</title>
        <authorList>
            <consortium name="The Broad Institute Genomics Platform"/>
            <consortium name="The Broad Institute Genome Sequencing Center for Infectious Disease"/>
            <person name="Wu L."/>
            <person name="Ma J."/>
        </authorList>
    </citation>
    <scope>NUCLEOTIDE SEQUENCE [LARGE SCALE GENOMIC DNA]</scope>
    <source>
        <strain evidence="3">NBRC 103632</strain>
    </source>
</reference>
<gene>
    <name evidence="2" type="ORF">GCM10007890_57000</name>
</gene>
<dbReference type="EMBL" id="BSPL01000029">
    <property type="protein sequence ID" value="GLS73685.1"/>
    <property type="molecule type" value="Genomic_DNA"/>
</dbReference>
<evidence type="ECO:0000313" key="2">
    <source>
        <dbReference type="EMBL" id="GLS73685.1"/>
    </source>
</evidence>
<evidence type="ECO:0000256" key="1">
    <source>
        <dbReference type="SAM" id="Phobius"/>
    </source>
</evidence>
<accession>A0AA37THK8</accession>
<keyword evidence="1" id="KW-1133">Transmembrane helix</keyword>
<feature type="transmembrane region" description="Helical" evidence="1">
    <location>
        <begin position="12"/>
        <end position="34"/>
    </location>
</feature>
<proteinExistence type="predicted"/>
<feature type="transmembrane region" description="Helical" evidence="1">
    <location>
        <begin position="94"/>
        <end position="113"/>
    </location>
</feature>
<keyword evidence="3" id="KW-1185">Reference proteome</keyword>
<protein>
    <recommendedName>
        <fullName evidence="4">YgjV family protein</fullName>
    </recommendedName>
</protein>
<evidence type="ECO:0000313" key="3">
    <source>
        <dbReference type="Proteomes" id="UP001157440"/>
    </source>
</evidence>
<keyword evidence="1" id="KW-0472">Membrane</keyword>
<dbReference type="RefSeq" id="WP_238199859.1">
    <property type="nucleotide sequence ID" value="NZ_BPQZ01000049.1"/>
</dbReference>
<keyword evidence="1" id="KW-0812">Transmembrane</keyword>
<dbReference type="AlphaFoldDB" id="A0AA37THK8"/>
<dbReference type="Pfam" id="PF10688">
    <property type="entry name" value="Imp-YgjV"/>
    <property type="match status" value="1"/>
</dbReference>
<feature type="transmembrane region" description="Helical" evidence="1">
    <location>
        <begin position="153"/>
        <end position="176"/>
    </location>
</feature>
<dbReference type="InterPro" id="IPR019629">
    <property type="entry name" value="Uncharacterised_HI1736/YgjV"/>
</dbReference>
<organism evidence="2 3">
    <name type="scientific">Methylobacterium tardum</name>
    <dbReference type="NCBI Taxonomy" id="374432"/>
    <lineage>
        <taxon>Bacteria</taxon>
        <taxon>Pseudomonadati</taxon>
        <taxon>Pseudomonadota</taxon>
        <taxon>Alphaproteobacteria</taxon>
        <taxon>Hyphomicrobiales</taxon>
        <taxon>Methylobacteriaceae</taxon>
        <taxon>Methylobacterium</taxon>
    </lineage>
</organism>
<comment type="caution">
    <text evidence="2">The sequence shown here is derived from an EMBL/GenBank/DDBJ whole genome shotgun (WGS) entry which is preliminary data.</text>
</comment>
<name>A0AA37THK8_9HYPH</name>
<sequence length="191" mass="19738">MNAVDVLYSWYASAAAHLDLFGSLGLSLGFIAGIMPRRDRILLASAACAACFGAHYLTLGALTGTAMCAISVMQSLVSLRCVGMPGRSGWVPPLFAASTLVAACLTVATWNGWPSACAAVGTLLATAARLNAAPQPMRLLFLGASLCWGGHNLLVGSVFGLTCDVLTIFGLVIALLRAVQTRAIEPDGLRA</sequence>
<dbReference type="Proteomes" id="UP001157440">
    <property type="component" value="Unassembled WGS sequence"/>
</dbReference>